<feature type="region of interest" description="Disordered" evidence="1">
    <location>
        <begin position="1"/>
        <end position="37"/>
    </location>
</feature>
<reference evidence="2 3" key="1">
    <citation type="submission" date="2019-02" db="EMBL/GenBank/DDBJ databases">
        <title>Deep-cultivation of Planctomycetes and their phenomic and genomic characterization uncovers novel biology.</title>
        <authorList>
            <person name="Wiegand S."/>
            <person name="Jogler M."/>
            <person name="Boedeker C."/>
            <person name="Pinto D."/>
            <person name="Vollmers J."/>
            <person name="Rivas-Marin E."/>
            <person name="Kohn T."/>
            <person name="Peeters S.H."/>
            <person name="Heuer A."/>
            <person name="Rast P."/>
            <person name="Oberbeckmann S."/>
            <person name="Bunk B."/>
            <person name="Jeske O."/>
            <person name="Meyerdierks A."/>
            <person name="Storesund J.E."/>
            <person name="Kallscheuer N."/>
            <person name="Luecker S."/>
            <person name="Lage O.M."/>
            <person name="Pohl T."/>
            <person name="Merkel B.J."/>
            <person name="Hornburger P."/>
            <person name="Mueller R.-W."/>
            <person name="Bruemmer F."/>
            <person name="Labrenz M."/>
            <person name="Spormann A.M."/>
            <person name="Op den Camp H."/>
            <person name="Overmann J."/>
            <person name="Amann R."/>
            <person name="Jetten M.S.M."/>
            <person name="Mascher T."/>
            <person name="Medema M.H."/>
            <person name="Devos D.P."/>
            <person name="Kaster A.-K."/>
            <person name="Ovreas L."/>
            <person name="Rohde M."/>
            <person name="Galperin M.Y."/>
            <person name="Jogler C."/>
        </authorList>
    </citation>
    <scope>NUCLEOTIDE SEQUENCE [LARGE SCALE GENOMIC DNA]</scope>
    <source>
        <strain evidence="2 3">ElP</strain>
    </source>
</reference>
<evidence type="ECO:0000313" key="2">
    <source>
        <dbReference type="EMBL" id="QDV34774.1"/>
    </source>
</evidence>
<dbReference type="AlphaFoldDB" id="A0A518H1R1"/>
<accession>A0A518H1R1</accession>
<evidence type="ECO:0000313" key="3">
    <source>
        <dbReference type="Proteomes" id="UP000317835"/>
    </source>
</evidence>
<protein>
    <submittedName>
        <fullName evidence="2">Uncharacterized protein</fullName>
    </submittedName>
</protein>
<keyword evidence="3" id="KW-1185">Reference proteome</keyword>
<proteinExistence type="predicted"/>
<evidence type="ECO:0000256" key="1">
    <source>
        <dbReference type="SAM" id="MobiDB-lite"/>
    </source>
</evidence>
<dbReference type="EMBL" id="CP036426">
    <property type="protein sequence ID" value="QDV34774.1"/>
    <property type="molecule type" value="Genomic_DNA"/>
</dbReference>
<name>A0A518H1R1_9BACT</name>
<gene>
    <name evidence="2" type="ORF">ElP_26700</name>
</gene>
<organism evidence="2 3">
    <name type="scientific">Tautonia plasticadhaerens</name>
    <dbReference type="NCBI Taxonomy" id="2527974"/>
    <lineage>
        <taxon>Bacteria</taxon>
        <taxon>Pseudomonadati</taxon>
        <taxon>Planctomycetota</taxon>
        <taxon>Planctomycetia</taxon>
        <taxon>Isosphaerales</taxon>
        <taxon>Isosphaeraceae</taxon>
        <taxon>Tautonia</taxon>
    </lineage>
</organism>
<dbReference type="Proteomes" id="UP000317835">
    <property type="component" value="Chromosome"/>
</dbReference>
<dbReference type="KEGG" id="tpla:ElP_26700"/>
<sequence length="37" mass="3857">MNLNDGNERVGGSARRPSGSAVAEFLRPAIDREGAEG</sequence>